<reference evidence="2" key="1">
    <citation type="submission" date="2021-01" db="EMBL/GenBank/DDBJ databases">
        <authorList>
            <person name="Corre E."/>
            <person name="Pelletier E."/>
            <person name="Niang G."/>
            <person name="Scheremetjew M."/>
            <person name="Finn R."/>
            <person name="Kale V."/>
            <person name="Holt S."/>
            <person name="Cochrane G."/>
            <person name="Meng A."/>
            <person name="Brown T."/>
            <person name="Cohen L."/>
        </authorList>
    </citation>
    <scope>NUCLEOTIDE SEQUENCE</scope>
    <source>
        <strain evidence="2">CCMP1381</strain>
    </source>
</reference>
<dbReference type="EMBL" id="HBGS01019329">
    <property type="protein sequence ID" value="CAD9406921.1"/>
    <property type="molecule type" value="Transcribed_RNA"/>
</dbReference>
<organism evidence="2">
    <name type="scientific">Octactis speculum</name>
    <dbReference type="NCBI Taxonomy" id="3111310"/>
    <lineage>
        <taxon>Eukaryota</taxon>
        <taxon>Sar</taxon>
        <taxon>Stramenopiles</taxon>
        <taxon>Ochrophyta</taxon>
        <taxon>Dictyochophyceae</taxon>
        <taxon>Dictyochales</taxon>
        <taxon>Dictyochaceae</taxon>
        <taxon>Octactis</taxon>
    </lineage>
</organism>
<feature type="transmembrane region" description="Helical" evidence="1">
    <location>
        <begin position="20"/>
        <end position="39"/>
    </location>
</feature>
<sequence>MFGITNCIAVVRVGVIKCPWMIVAAISAGSSDLLACFCYRQATPTFCTIITSMVVIPIIAYNTITGDEMMAIIEPPSLCAFCAVLISAVVLYNTHGDPTENKKFERHFTPTKKRHSISIQLRGRLDRVHVQQCIQHEQHTALT</sequence>
<feature type="transmembrane region" description="Helical" evidence="1">
    <location>
        <begin position="70"/>
        <end position="92"/>
    </location>
</feature>
<gene>
    <name evidence="2" type="ORF">DSPE1174_LOCUS10091</name>
</gene>
<evidence type="ECO:0000313" key="2">
    <source>
        <dbReference type="EMBL" id="CAD9406921.1"/>
    </source>
</evidence>
<keyword evidence="1" id="KW-1133">Transmembrane helix</keyword>
<keyword evidence="1" id="KW-0812">Transmembrane</keyword>
<feature type="transmembrane region" description="Helical" evidence="1">
    <location>
        <begin position="46"/>
        <end position="64"/>
    </location>
</feature>
<proteinExistence type="predicted"/>
<name>A0A7S2BVU1_9STRA</name>
<keyword evidence="1" id="KW-0472">Membrane</keyword>
<evidence type="ECO:0000256" key="1">
    <source>
        <dbReference type="SAM" id="Phobius"/>
    </source>
</evidence>
<dbReference type="AlphaFoldDB" id="A0A7S2BVU1"/>
<protein>
    <submittedName>
        <fullName evidence="2">Uncharacterized protein</fullName>
    </submittedName>
</protein>
<accession>A0A7S2BVU1</accession>